<dbReference type="Proteomes" id="UP000190080">
    <property type="component" value="Unassembled WGS sequence"/>
</dbReference>
<keyword evidence="3" id="KW-1185">Reference proteome</keyword>
<keyword evidence="2" id="KW-0456">Lyase</keyword>
<reference evidence="2 3" key="1">
    <citation type="submission" date="2017-03" db="EMBL/GenBank/DDBJ databases">
        <title>Genome sequence of Clostridium oryzae DSM 28571.</title>
        <authorList>
            <person name="Poehlein A."/>
            <person name="Daniel R."/>
        </authorList>
    </citation>
    <scope>NUCLEOTIDE SEQUENCE [LARGE SCALE GENOMIC DNA]</scope>
    <source>
        <strain evidence="2 3">DSM 28571</strain>
    </source>
</reference>
<organism evidence="2 3">
    <name type="scientific">Clostridium oryzae</name>
    <dbReference type="NCBI Taxonomy" id="1450648"/>
    <lineage>
        <taxon>Bacteria</taxon>
        <taxon>Bacillati</taxon>
        <taxon>Bacillota</taxon>
        <taxon>Clostridia</taxon>
        <taxon>Eubacteriales</taxon>
        <taxon>Clostridiaceae</taxon>
        <taxon>Clostridium</taxon>
    </lineage>
</organism>
<dbReference type="GO" id="GO:0050114">
    <property type="term" value="F:myo-inosose-2 dehydratase activity"/>
    <property type="evidence" value="ECO:0007669"/>
    <property type="project" value="UniProtKB-EC"/>
</dbReference>
<dbReference type="SUPFAM" id="SSF51658">
    <property type="entry name" value="Xylose isomerase-like"/>
    <property type="match status" value="1"/>
</dbReference>
<accession>A0A1V4IVB9</accession>
<dbReference type="RefSeq" id="WP_079422351.1">
    <property type="nucleotide sequence ID" value="NZ_MZGV01000007.1"/>
</dbReference>
<gene>
    <name evidence="2" type="primary">iolE_1</name>
    <name evidence="2" type="ORF">CLORY_09180</name>
</gene>
<dbReference type="Pfam" id="PF01261">
    <property type="entry name" value="AP_endonuc_2"/>
    <property type="match status" value="1"/>
</dbReference>
<dbReference type="EMBL" id="MZGV01000007">
    <property type="protein sequence ID" value="OPJ63735.1"/>
    <property type="molecule type" value="Genomic_DNA"/>
</dbReference>
<dbReference type="PANTHER" id="PTHR12110:SF53">
    <property type="entry name" value="BLR5974 PROTEIN"/>
    <property type="match status" value="1"/>
</dbReference>
<evidence type="ECO:0000313" key="3">
    <source>
        <dbReference type="Proteomes" id="UP000190080"/>
    </source>
</evidence>
<dbReference type="InterPro" id="IPR050312">
    <property type="entry name" value="IolE/XylAMocC-like"/>
</dbReference>
<dbReference type="AlphaFoldDB" id="A0A1V4IVB9"/>
<feature type="domain" description="Xylose isomerase-like TIM barrel" evidence="1">
    <location>
        <begin position="26"/>
        <end position="278"/>
    </location>
</feature>
<dbReference type="InterPro" id="IPR013022">
    <property type="entry name" value="Xyl_isomerase-like_TIM-brl"/>
</dbReference>
<sequence length="281" mass="31770">MKLSVFYDHILEAAKQTGLSTQQVLKTAKDSGINGIEINLTCLLKDEERIIQEIKEADMCISCIYEFHNFEKSIDISYGKTHIDTARRVGAKKILLVPGFVSEVQAALLRIPNASYPEVAQAMEQNENVQKIKRTIVKLIPYAKERDISITLEDFDAVTAPFSTLNQLRWFMEQAEGLKFTMDIGNFAFSDEDAYEAYSKLKKYVVHMHCKDRGKETNVSKYNKHNQGLAACAVGDGYMPIEKIVKDQIAEGYDGFFAIEHFGVADQLSCIKKSALYLRTL</sequence>
<dbReference type="InterPro" id="IPR036237">
    <property type="entry name" value="Xyl_isomerase-like_sf"/>
</dbReference>
<proteinExistence type="predicted"/>
<comment type="caution">
    <text evidence="2">The sequence shown here is derived from an EMBL/GenBank/DDBJ whole genome shotgun (WGS) entry which is preliminary data.</text>
</comment>
<dbReference type="EC" id="4.2.1.44" evidence="2"/>
<evidence type="ECO:0000259" key="1">
    <source>
        <dbReference type="Pfam" id="PF01261"/>
    </source>
</evidence>
<evidence type="ECO:0000313" key="2">
    <source>
        <dbReference type="EMBL" id="OPJ63735.1"/>
    </source>
</evidence>
<dbReference type="Gene3D" id="3.20.20.150">
    <property type="entry name" value="Divalent-metal-dependent TIM barrel enzymes"/>
    <property type="match status" value="1"/>
</dbReference>
<dbReference type="STRING" id="1450648.CLORY_09180"/>
<dbReference type="OrthoDB" id="3185623at2"/>
<name>A0A1V4IVB9_9CLOT</name>
<protein>
    <submittedName>
        <fullName evidence="2">Inosose dehydratase</fullName>
        <ecNumber evidence="2">4.2.1.44</ecNumber>
    </submittedName>
</protein>
<dbReference type="PANTHER" id="PTHR12110">
    <property type="entry name" value="HYDROXYPYRUVATE ISOMERASE"/>
    <property type="match status" value="1"/>
</dbReference>